<evidence type="ECO:0000313" key="2">
    <source>
        <dbReference type="Proteomes" id="UP000256964"/>
    </source>
</evidence>
<protein>
    <submittedName>
        <fullName evidence="1">Uncharacterized protein</fullName>
    </submittedName>
</protein>
<dbReference type="AlphaFoldDB" id="A0A371CSH5"/>
<organism evidence="1 2">
    <name type="scientific">Lentinus brumalis</name>
    <dbReference type="NCBI Taxonomy" id="2498619"/>
    <lineage>
        <taxon>Eukaryota</taxon>
        <taxon>Fungi</taxon>
        <taxon>Dikarya</taxon>
        <taxon>Basidiomycota</taxon>
        <taxon>Agaricomycotina</taxon>
        <taxon>Agaricomycetes</taxon>
        <taxon>Polyporales</taxon>
        <taxon>Polyporaceae</taxon>
        <taxon>Lentinus</taxon>
    </lineage>
</organism>
<gene>
    <name evidence="1" type="ORF">OH76DRAFT_1231848</name>
</gene>
<reference evidence="1 2" key="1">
    <citation type="journal article" date="2018" name="Biotechnol. Biofuels">
        <title>Integrative visual omics of the white-rot fungus Polyporus brumalis exposes the biotechnological potential of its oxidative enzymes for delignifying raw plant biomass.</title>
        <authorList>
            <person name="Miyauchi S."/>
            <person name="Rancon A."/>
            <person name="Drula E."/>
            <person name="Hage H."/>
            <person name="Chaduli D."/>
            <person name="Favel A."/>
            <person name="Grisel S."/>
            <person name="Henrissat B."/>
            <person name="Herpoel-Gimbert I."/>
            <person name="Ruiz-Duenas F.J."/>
            <person name="Chevret D."/>
            <person name="Hainaut M."/>
            <person name="Lin J."/>
            <person name="Wang M."/>
            <person name="Pangilinan J."/>
            <person name="Lipzen A."/>
            <person name="Lesage-Meessen L."/>
            <person name="Navarro D."/>
            <person name="Riley R."/>
            <person name="Grigoriev I.V."/>
            <person name="Zhou S."/>
            <person name="Raouche S."/>
            <person name="Rosso M.N."/>
        </authorList>
    </citation>
    <scope>NUCLEOTIDE SEQUENCE [LARGE SCALE GENOMIC DNA]</scope>
    <source>
        <strain evidence="1 2">BRFM 1820</strain>
    </source>
</reference>
<sequence length="153" mass="16713">MSERPDVAKTPQLLTQPCRSSRRDRYASNGRVITGVASVVTTAAPGRGQEAVILSYLCAPSDVVHVLKFSRSACDVLLPYLRLSLRPSLPDCAASAMDCLYTTLCTRQRVLRQAQVRRTLRPVLSTRSLELGTLTSAPRLAQSSHFSLLQLSA</sequence>
<dbReference type="EMBL" id="KZ857468">
    <property type="protein sequence ID" value="RDX43216.1"/>
    <property type="molecule type" value="Genomic_DNA"/>
</dbReference>
<evidence type="ECO:0000313" key="1">
    <source>
        <dbReference type="EMBL" id="RDX43216.1"/>
    </source>
</evidence>
<proteinExistence type="predicted"/>
<accession>A0A371CSH5</accession>
<name>A0A371CSH5_9APHY</name>
<keyword evidence="2" id="KW-1185">Reference proteome</keyword>
<dbReference type="Proteomes" id="UP000256964">
    <property type="component" value="Unassembled WGS sequence"/>
</dbReference>